<feature type="region of interest" description="Disordered" evidence="2">
    <location>
        <begin position="1555"/>
        <end position="1580"/>
    </location>
</feature>
<feature type="region of interest" description="Disordered" evidence="2">
    <location>
        <begin position="894"/>
        <end position="1165"/>
    </location>
</feature>
<feature type="region of interest" description="Disordered" evidence="2">
    <location>
        <begin position="233"/>
        <end position="310"/>
    </location>
</feature>
<dbReference type="InterPro" id="IPR051176">
    <property type="entry name" value="Cent_Immune-Sig_Mod"/>
</dbReference>
<feature type="compositionally biased region" description="Basic and acidic residues" evidence="2">
    <location>
        <begin position="584"/>
        <end position="593"/>
    </location>
</feature>
<feature type="region of interest" description="Disordered" evidence="2">
    <location>
        <begin position="1226"/>
        <end position="1268"/>
    </location>
</feature>
<evidence type="ECO:0000256" key="2">
    <source>
        <dbReference type="SAM" id="MobiDB-lite"/>
    </source>
</evidence>
<feature type="non-terminal residue" evidence="4">
    <location>
        <position position="1"/>
    </location>
</feature>
<gene>
    <name evidence="4" type="primary">Cep170</name>
    <name evidence="4" type="ORF">CEUAER_R04294</name>
</gene>
<dbReference type="EMBL" id="VWPQ01000273">
    <property type="protein sequence ID" value="NXY40943.1"/>
    <property type="molecule type" value="Genomic_DNA"/>
</dbReference>
<accession>A0A7L4JJ10</accession>
<comment type="similarity">
    <text evidence="1">Belongs to the CEP170 family.</text>
</comment>
<feature type="compositionally biased region" description="Polar residues" evidence="2">
    <location>
        <begin position="608"/>
        <end position="626"/>
    </location>
</feature>
<feature type="region of interest" description="Disordered" evidence="2">
    <location>
        <begin position="109"/>
        <end position="211"/>
    </location>
</feature>
<dbReference type="Proteomes" id="UP000519239">
    <property type="component" value="Unassembled WGS sequence"/>
</dbReference>
<evidence type="ECO:0000259" key="3">
    <source>
        <dbReference type="PROSITE" id="PS50006"/>
    </source>
</evidence>
<feature type="compositionally biased region" description="Low complexity" evidence="2">
    <location>
        <begin position="1193"/>
        <end position="1208"/>
    </location>
</feature>
<feature type="compositionally biased region" description="Basic and acidic residues" evidence="2">
    <location>
        <begin position="655"/>
        <end position="683"/>
    </location>
</feature>
<feature type="region of interest" description="Disordered" evidence="2">
    <location>
        <begin position="1193"/>
        <end position="1214"/>
    </location>
</feature>
<dbReference type="OrthoDB" id="444265at2759"/>
<feature type="compositionally biased region" description="Basic and acidic residues" evidence="2">
    <location>
        <begin position="638"/>
        <end position="648"/>
    </location>
</feature>
<feature type="compositionally biased region" description="Low complexity" evidence="2">
    <location>
        <begin position="1107"/>
        <end position="1123"/>
    </location>
</feature>
<feature type="compositionally biased region" description="Polar residues" evidence="2">
    <location>
        <begin position="907"/>
        <end position="931"/>
    </location>
</feature>
<dbReference type="PROSITE" id="PS50006">
    <property type="entry name" value="FHA_DOMAIN"/>
    <property type="match status" value="1"/>
</dbReference>
<feature type="compositionally biased region" description="Polar residues" evidence="2">
    <location>
        <begin position="400"/>
        <end position="415"/>
    </location>
</feature>
<feature type="compositionally biased region" description="Basic and acidic residues" evidence="2">
    <location>
        <begin position="177"/>
        <end position="193"/>
    </location>
</feature>
<dbReference type="SUPFAM" id="SSF49879">
    <property type="entry name" value="SMAD/FHA domain"/>
    <property type="match status" value="1"/>
</dbReference>
<sequence length="1580" mass="173900">MSLTSWFLVSSGGTRHRLPREMIFVGRDDCELMLQSRSVDKQHAVLNYDASTDEHLVKDLGSLNGTFVNDVRIPEQTYITLKLEDKLRFGYDILVIKSHEKFTSQLQLSQKSSEAEGLKQTSSKSSESKVTDSAAEVHHKTTEALKSEEKSVDLSAMPRGTPLYGQPAWWGDDEADEKSGCKADSKHEEKLHETGASGCSTDAKQAEEQSAAASEELYPFCREPSYFEIPTKEFQQPSQVAESTIHEIPTKDTQSSPAAAAGHASFTIEFDDNTPGKVTIKDHVTKFTSEQRHKSKKPSSSTGQDLPGLQTVMMAAESKVADWLAQNNPPRMIWEPSEEDSKSIKSDVPVYLKRLKGNKHDDGTQSDSENASAHRHYSKRAALEEHLRHHHTELKKSHQKVNSTEKQQEQASLTGSLHHRAVHGVHAKLLKQKSEEPSAALPVLQAALLRSSGSLGHRPSQNQEMDKKLKSQHSAATEKDNEDDQSDKGTYTIELENPNSEEMEARKMIDKVFGVDDSQDYNRPVINENQKDLVKDWAINSAAVVLEEKRPLSTTGFLDAEEGSAAPGSKRWVSQWASLAANHTHHDQDDIRLESSVPAPLENDTDISESGISIRSTGSAASINSQGERKRRTLPQLPKEEKVSESSKAKTPSHQRSEIGEKQDTELQEKETPVRASDADSRSIVKSNRTMNGLSPKATGDKVFSFPSSSSKERTETGRETSVVKQALAKIQQQERKEQGHWTPPKLSCTKPTANHVEKGREEISVSPKTLDNQDKASVHVTDKAEMKLVQSEGKRRKNDESIKGQSPKTSGGDKKESSKPLVRQGSFTIDKPSTNIPIELIPHINKQSGSAAPLVSVNRVRDRSDSMDMDSSLDTTLILKDTEAVMAFLEAKLREENKTDEGPETPSYNRDNSISPESDVDTASTISLATGDTERKSTQKRKSFTTLYKDRCSSGSPSKDVLKSSATSAREKMEKKTKSRSSDGGSRADARKTVQSSGRMRQPSVDLTDDDQTSSVPHSAISDILSSDQETYSGKSHGRVPFASADELLHSKMEGKSAKSKTSPVALGQSSKSTTLPRPRPTRTSLLRRARLGEASDSELADADKASVASEVSTTSSTSKPPSGRRSISRIDLLAQPRRTRLGSLSARSDSEATMTRSTASSRTAEAIIRSGARLTSAGDSIKVSARTRANSISRLSDSKSKSLASAHNSPSVSARWRRFPTDYASTSEDEFGSNRNSPKHTRLRTSPALKTTRLQSSGTASQSSNTFKHRIKEQEDYIRDWTAHREEIARISQDLALIAREINDVAGEIDSVTSSGTAPSTTVSTAATTPGSAIDTREEVGDLHGEMHKLVDRVFDESLNFRKIPPLVHAKPPEGNGRPNDARPQLTDALDPPTITRRRTWSRDEVMGDSLLLSSVFQFSRKIRQSIDKTAGKIRILFKDKDRNWEEIENKLRAESEVPIVKTSSMEISSILQELKRVEKQLQAINAMIDPDGTLDALSNLGFASPVLPAQPKLKSSPVSQNTRPQVQPNCQPEARALRPAAVPVAAEFENAESESDFSIQFNRFNPDGEEEDATLRE</sequence>
<dbReference type="GO" id="GO:0005814">
    <property type="term" value="C:centriole"/>
    <property type="evidence" value="ECO:0007669"/>
    <property type="project" value="TreeGrafter"/>
</dbReference>
<feature type="compositionally biased region" description="Polar residues" evidence="2">
    <location>
        <begin position="453"/>
        <end position="463"/>
    </location>
</feature>
<dbReference type="InterPro" id="IPR029300">
    <property type="entry name" value="CEP170_C"/>
</dbReference>
<protein>
    <submittedName>
        <fullName evidence="4">CE170 protein</fullName>
    </submittedName>
</protein>
<dbReference type="InterPro" id="IPR008984">
    <property type="entry name" value="SMAD_FHA_dom_sf"/>
</dbReference>
<dbReference type="Pfam" id="PF00498">
    <property type="entry name" value="FHA"/>
    <property type="match status" value="1"/>
</dbReference>
<feature type="compositionally biased region" description="Acidic residues" evidence="2">
    <location>
        <begin position="1570"/>
        <end position="1580"/>
    </location>
</feature>
<dbReference type="PANTHER" id="PTHR15715:SF17">
    <property type="entry name" value="CENTROSOMAL PROTEIN OF 170 KDA"/>
    <property type="match status" value="1"/>
</dbReference>
<feature type="compositionally biased region" description="Polar residues" evidence="2">
    <location>
        <begin position="233"/>
        <end position="242"/>
    </location>
</feature>
<dbReference type="SMART" id="SM00240">
    <property type="entry name" value="FHA"/>
    <property type="match status" value="1"/>
</dbReference>
<feature type="non-terminal residue" evidence="4">
    <location>
        <position position="1580"/>
    </location>
</feature>
<comment type="caution">
    <text evidence="4">The sequence shown here is derived from an EMBL/GenBank/DDBJ whole genome shotgun (WGS) entry which is preliminary data.</text>
</comment>
<feature type="compositionally biased region" description="Basic residues" evidence="2">
    <location>
        <begin position="388"/>
        <end position="399"/>
    </location>
</feature>
<dbReference type="Pfam" id="PF15308">
    <property type="entry name" value="CEP170_C"/>
    <property type="match status" value="1"/>
</dbReference>
<feature type="region of interest" description="Disordered" evidence="2">
    <location>
        <begin position="1368"/>
        <end position="1394"/>
    </location>
</feature>
<evidence type="ECO:0000313" key="4">
    <source>
        <dbReference type="EMBL" id="NXY40943.1"/>
    </source>
</evidence>
<reference evidence="4 5" key="1">
    <citation type="submission" date="2019-09" db="EMBL/GenBank/DDBJ databases">
        <title>Bird 10,000 Genomes (B10K) Project - Family phase.</title>
        <authorList>
            <person name="Zhang G."/>
        </authorList>
    </citation>
    <scope>NUCLEOTIDE SEQUENCE [LARGE SCALE GENOMIC DNA]</scope>
    <source>
        <strain evidence="4">B10K-CU-031-02</strain>
        <tissue evidence="4">Muscle</tissue>
    </source>
</reference>
<name>A0A7L4JJ10_9AVES</name>
<feature type="compositionally biased region" description="Polar residues" evidence="2">
    <location>
        <begin position="1025"/>
        <end position="1035"/>
    </location>
</feature>
<feature type="compositionally biased region" description="Basic and acidic residues" evidence="2">
    <location>
        <begin position="772"/>
        <end position="787"/>
    </location>
</feature>
<feature type="compositionally biased region" description="Low complexity" evidence="2">
    <location>
        <begin position="1153"/>
        <end position="1165"/>
    </location>
</feature>
<feature type="compositionally biased region" description="Polar residues" evidence="2">
    <location>
        <begin position="684"/>
        <end position="693"/>
    </location>
</feature>
<dbReference type="InterPro" id="IPR000253">
    <property type="entry name" value="FHA_dom"/>
</dbReference>
<feature type="domain" description="FHA" evidence="3">
    <location>
        <begin position="23"/>
        <end position="73"/>
    </location>
</feature>
<evidence type="ECO:0000313" key="5">
    <source>
        <dbReference type="Proteomes" id="UP000519239"/>
    </source>
</evidence>
<dbReference type="Gene3D" id="2.60.200.20">
    <property type="match status" value="1"/>
</dbReference>
<evidence type="ECO:0000256" key="1">
    <source>
        <dbReference type="ARBA" id="ARBA00010436"/>
    </source>
</evidence>
<feature type="region of interest" description="Disordered" evidence="2">
    <location>
        <begin position="453"/>
        <end position="503"/>
    </location>
</feature>
<feature type="region of interest" description="Disordered" evidence="2">
    <location>
        <begin position="330"/>
        <end position="420"/>
    </location>
</feature>
<organism evidence="4 5">
    <name type="scientific">Ceuthmochares aereus</name>
    <dbReference type="NCBI Taxonomy" id="1961834"/>
    <lineage>
        <taxon>Eukaryota</taxon>
        <taxon>Metazoa</taxon>
        <taxon>Chordata</taxon>
        <taxon>Craniata</taxon>
        <taxon>Vertebrata</taxon>
        <taxon>Euteleostomi</taxon>
        <taxon>Archelosauria</taxon>
        <taxon>Archosauria</taxon>
        <taxon>Dinosauria</taxon>
        <taxon>Saurischia</taxon>
        <taxon>Theropoda</taxon>
        <taxon>Coelurosauria</taxon>
        <taxon>Aves</taxon>
        <taxon>Neognathae</taxon>
        <taxon>Neoaves</taxon>
        <taxon>Otidimorphae</taxon>
        <taxon>Cuculiformes</taxon>
        <taxon>Cuculidae</taxon>
        <taxon>Ceuthmochares</taxon>
    </lineage>
</organism>
<feature type="compositionally biased region" description="Basic and acidic residues" evidence="2">
    <location>
        <begin position="279"/>
        <end position="292"/>
    </location>
</feature>
<keyword evidence="5" id="KW-1185">Reference proteome</keyword>
<dbReference type="PANTHER" id="PTHR15715">
    <property type="entry name" value="CENTROSOMAL PROTEIN OF 170 KDA"/>
    <property type="match status" value="1"/>
</dbReference>
<feature type="compositionally biased region" description="Polar residues" evidence="2">
    <location>
        <begin position="1250"/>
        <end position="1268"/>
    </location>
</feature>
<feature type="compositionally biased region" description="Basic and acidic residues" evidence="2">
    <location>
        <begin position="1048"/>
        <end position="1058"/>
    </location>
</feature>
<proteinExistence type="inferred from homology"/>
<feature type="region of interest" description="Disordered" evidence="2">
    <location>
        <begin position="582"/>
        <end position="834"/>
    </location>
</feature>
<feature type="compositionally biased region" description="Low complexity" evidence="2">
    <location>
        <begin position="1071"/>
        <end position="1088"/>
    </location>
</feature>
<feature type="compositionally biased region" description="Basic and acidic residues" evidence="2">
    <location>
        <begin position="126"/>
        <end position="152"/>
    </location>
</feature>